<feature type="compositionally biased region" description="Basic and acidic residues" evidence="1">
    <location>
        <begin position="820"/>
        <end position="832"/>
    </location>
</feature>
<dbReference type="EMBL" id="KN714733">
    <property type="protein sequence ID" value="KUI59597.1"/>
    <property type="molecule type" value="Genomic_DNA"/>
</dbReference>
<dbReference type="Pfam" id="PF06985">
    <property type="entry name" value="HET"/>
    <property type="match status" value="1"/>
</dbReference>
<accession>A0A194V6K0</accession>
<dbReference type="Proteomes" id="UP000078576">
    <property type="component" value="Unassembled WGS sequence"/>
</dbReference>
<dbReference type="AlphaFoldDB" id="A0A194V6K0"/>
<dbReference type="PANTHER" id="PTHR33112:SF10">
    <property type="entry name" value="TOL"/>
    <property type="match status" value="1"/>
</dbReference>
<reference evidence="4" key="1">
    <citation type="submission" date="2014-12" db="EMBL/GenBank/DDBJ databases">
        <title>Genome Sequence of Valsa Canker Pathogens Uncovers a Specific Adaption of Colonization on Woody Bark.</title>
        <authorList>
            <person name="Yin Z."/>
            <person name="Liu H."/>
            <person name="Gao X."/>
            <person name="Li Z."/>
            <person name="Song N."/>
            <person name="Ke X."/>
            <person name="Dai Q."/>
            <person name="Wu Y."/>
            <person name="Sun Y."/>
            <person name="Xu J.-R."/>
            <person name="Kang Z.K."/>
            <person name="Wang L."/>
            <person name="Huang L."/>
        </authorList>
    </citation>
    <scope>NUCLEOTIDE SEQUENCE [LARGE SCALE GENOMIC DNA]</scope>
    <source>
        <strain evidence="4">SXYL134</strain>
    </source>
</reference>
<feature type="compositionally biased region" description="Basic and acidic residues" evidence="1">
    <location>
        <begin position="777"/>
        <end position="792"/>
    </location>
</feature>
<dbReference type="PANTHER" id="PTHR33112">
    <property type="entry name" value="DOMAIN PROTEIN, PUTATIVE-RELATED"/>
    <property type="match status" value="1"/>
</dbReference>
<dbReference type="InterPro" id="IPR010730">
    <property type="entry name" value="HET"/>
</dbReference>
<feature type="compositionally biased region" description="Basic and acidic residues" evidence="1">
    <location>
        <begin position="755"/>
        <end position="768"/>
    </location>
</feature>
<keyword evidence="4" id="KW-1185">Reference proteome</keyword>
<dbReference type="STRING" id="694573.A0A194V6K0"/>
<evidence type="ECO:0000313" key="3">
    <source>
        <dbReference type="EMBL" id="KUI59597.1"/>
    </source>
</evidence>
<name>A0A194V6K0_CYTMA</name>
<proteinExistence type="predicted"/>
<organism evidence="3 4">
    <name type="scientific">Cytospora mali</name>
    <name type="common">Apple Valsa canker fungus</name>
    <name type="synonym">Valsa mali</name>
    <dbReference type="NCBI Taxonomy" id="578113"/>
    <lineage>
        <taxon>Eukaryota</taxon>
        <taxon>Fungi</taxon>
        <taxon>Dikarya</taxon>
        <taxon>Ascomycota</taxon>
        <taxon>Pezizomycotina</taxon>
        <taxon>Sordariomycetes</taxon>
        <taxon>Sordariomycetidae</taxon>
        <taxon>Diaporthales</taxon>
        <taxon>Cytosporaceae</taxon>
        <taxon>Cytospora</taxon>
    </lineage>
</organism>
<feature type="region of interest" description="Disordered" evidence="1">
    <location>
        <begin position="755"/>
        <end position="855"/>
    </location>
</feature>
<sequence length="891" mass="100181">MALLNTNEILQMNKKIKTFVMISAGSTDTNDVDLFVVAPPPPVRDTAHSAPVESMTTICDTCRNALEYFSYYCKTSKLSGEDAVEDLPAACLLHAGAQSLQRGEDAGCHLCVLIMSDLRTKRLSMESVDESNIEMCWQSKQQTSARVHFALTHNGHERSTNNYWNFLKLQMWPCSEFGTELFGAAVSSSEIVRAGNSGSELSRDRAVQWLSRCQANEDGRHEQCNQHPEDWLPTRLLDVTQALETSKLKLVTPHDNPDAFVSDKQYMTLSHCWGTWGSTELPVLTTENLSERQAHGLDNSLLPQTFKDALEVAHWFQVRWLWIDSLCIIQDSTEDWQQEAVMMYSVYKNSLLNISADDSNDARWGCFRNRDPLSVCPMRLQIPGLENWAYWLTPDSNALFGAISKAPLSKRAWVFQERQLSRRVLHFTSSELIWECCAEGPYFASETFPDGAPLKTVFNERPKFQSRSNLRNSGPTELYKAWDKLRQAYSEKNLSHISDKAVALSGLAQEFQDALPNDTYVAGLWRATLPNSLLWKSLDRYGRIETTGYIAPSWSWLSIDGPISHNSSRETVHSLVDIISVDIDPVIPSKPTASLRSASLDLWCYLRPIEIRPDYEKKPWYLLAIGGGKEHKLIIKDGGKTLPDTITDSFEFSFDVPYDEDLGPASVTGYFLPLCIEQPTESSAKTIRGLVVEPVSDRLNEFRRIGMMGVHGSQCLPIGYKLKNCQDDGENSDEENSASWNDLEDLMRSSYDNFKDLKDDTKDEKETESSASSVSVHSDRQSMDFGADDNKSQAESVASSKAEEKHLKVTETETPDVEGETTRSEGNEKETVEEQLSTNKKANDAAEGPQPRVDLSSTGVLERMYALDSAFMGSELEARFERLVPQRVILV</sequence>
<feature type="domain" description="Heterokaryon incompatibility" evidence="2">
    <location>
        <begin position="266"/>
        <end position="417"/>
    </location>
</feature>
<evidence type="ECO:0000259" key="2">
    <source>
        <dbReference type="Pfam" id="PF06985"/>
    </source>
</evidence>
<evidence type="ECO:0000313" key="4">
    <source>
        <dbReference type="Proteomes" id="UP000078576"/>
    </source>
</evidence>
<protein>
    <recommendedName>
        <fullName evidence="2">Heterokaryon incompatibility domain-containing protein</fullName>
    </recommendedName>
</protein>
<gene>
    <name evidence="3" type="ORF">VP1G_06831</name>
</gene>
<evidence type="ECO:0000256" key="1">
    <source>
        <dbReference type="SAM" id="MobiDB-lite"/>
    </source>
</evidence>
<dbReference type="OrthoDB" id="5362512at2759"/>
<feature type="compositionally biased region" description="Basic and acidic residues" evidence="1">
    <location>
        <begin position="801"/>
        <end position="811"/>
    </location>
</feature>